<dbReference type="Proteomes" id="UP001165395">
    <property type="component" value="Unassembled WGS sequence"/>
</dbReference>
<keyword evidence="1" id="KW-1133">Transmembrane helix</keyword>
<comment type="caution">
    <text evidence="2">The sequence shown here is derived from an EMBL/GenBank/DDBJ whole genome shotgun (WGS) entry which is preliminary data.</text>
</comment>
<evidence type="ECO:0000256" key="1">
    <source>
        <dbReference type="SAM" id="Phobius"/>
    </source>
</evidence>
<evidence type="ECO:0000313" key="2">
    <source>
        <dbReference type="EMBL" id="MCB6184668.1"/>
    </source>
</evidence>
<feature type="transmembrane region" description="Helical" evidence="1">
    <location>
        <begin position="7"/>
        <end position="27"/>
    </location>
</feature>
<dbReference type="RefSeq" id="WP_227181476.1">
    <property type="nucleotide sequence ID" value="NZ_JAJBZT010000008.1"/>
</dbReference>
<name>A0ABS8DAN2_9NEIS</name>
<keyword evidence="3" id="KW-1185">Reference proteome</keyword>
<evidence type="ECO:0000313" key="3">
    <source>
        <dbReference type="Proteomes" id="UP001165395"/>
    </source>
</evidence>
<keyword evidence="1" id="KW-0812">Transmembrane</keyword>
<accession>A0ABS8DAN2</accession>
<proteinExistence type="predicted"/>
<organism evidence="2 3">
    <name type="scientific">Leeia speluncae</name>
    <dbReference type="NCBI Taxonomy" id="2884804"/>
    <lineage>
        <taxon>Bacteria</taxon>
        <taxon>Pseudomonadati</taxon>
        <taxon>Pseudomonadota</taxon>
        <taxon>Betaproteobacteria</taxon>
        <taxon>Neisseriales</taxon>
        <taxon>Leeiaceae</taxon>
        <taxon>Leeia</taxon>
    </lineage>
</organism>
<gene>
    <name evidence="2" type="ORF">LIN78_14060</name>
</gene>
<protein>
    <submittedName>
        <fullName evidence="2">Uncharacterized protein</fullName>
    </submittedName>
</protein>
<dbReference type="EMBL" id="JAJBZT010000008">
    <property type="protein sequence ID" value="MCB6184668.1"/>
    <property type="molecule type" value="Genomic_DNA"/>
</dbReference>
<reference evidence="2" key="1">
    <citation type="submission" date="2021-10" db="EMBL/GenBank/DDBJ databases">
        <title>The complete genome sequence of Leeia sp. TBRC 13508.</title>
        <authorList>
            <person name="Charoenyingcharoen P."/>
            <person name="Yukphan P."/>
        </authorList>
    </citation>
    <scope>NUCLEOTIDE SEQUENCE</scope>
    <source>
        <strain evidence="2">TBRC 13508</strain>
    </source>
</reference>
<keyword evidence="1" id="KW-0472">Membrane</keyword>
<sequence length="259" mass="30631">MKNKFKIIITVIFGFIFAIWLLALGSIEYNKTGRCYKDNRVLGPNELRSRWIKTYYKDSIDGFRDDFPDFNRLEFYLVGEYIDFDKKIDLVKKGNVFKFNGLRKIRIKSSGDIDEIKNDAFFEKSTLIIVDPLNFFSFISLGDDEILDVNSNVELKKRYDKLNFIGDFYEGLYKSKSRYVVRSPYSDSYDFNGFRDDHGVITNFHKERVRHLDFERWVNIKVSQINERRISKNEITKFGGVYYVLSTCGDFYSGFVINK</sequence>